<dbReference type="PANTHER" id="PTHR36005">
    <property type="entry name" value="DNA LIGASE-LIKE PROTEIN"/>
    <property type="match status" value="1"/>
</dbReference>
<feature type="region of interest" description="Disordered" evidence="1">
    <location>
        <begin position="1"/>
        <end position="194"/>
    </location>
</feature>
<feature type="region of interest" description="Disordered" evidence="1">
    <location>
        <begin position="492"/>
        <end position="524"/>
    </location>
</feature>
<feature type="compositionally biased region" description="Low complexity" evidence="1">
    <location>
        <begin position="70"/>
        <end position="81"/>
    </location>
</feature>
<feature type="compositionally biased region" description="Gly residues" evidence="1">
    <location>
        <begin position="126"/>
        <end position="139"/>
    </location>
</feature>
<dbReference type="GeneID" id="103704549"/>
<feature type="compositionally biased region" description="Acidic residues" evidence="1">
    <location>
        <begin position="433"/>
        <end position="444"/>
    </location>
</feature>
<feature type="compositionally biased region" description="Basic and acidic residues" evidence="1">
    <location>
        <begin position="182"/>
        <end position="194"/>
    </location>
</feature>
<feature type="compositionally biased region" description="Basic and acidic residues" evidence="1">
    <location>
        <begin position="100"/>
        <end position="113"/>
    </location>
</feature>
<feature type="compositionally biased region" description="Acidic residues" evidence="1">
    <location>
        <begin position="498"/>
        <end position="512"/>
    </location>
</feature>
<evidence type="ECO:0000313" key="2">
    <source>
        <dbReference type="Proteomes" id="UP000228380"/>
    </source>
</evidence>
<dbReference type="AlphaFoldDB" id="A0A8B8ZCB5"/>
<protein>
    <submittedName>
        <fullName evidence="3 4">Midasin isoform X1</fullName>
    </submittedName>
</protein>
<dbReference type="PANTHER" id="PTHR36005:SF1">
    <property type="entry name" value="DNA LIGASE-LIKE PROTEIN"/>
    <property type="match status" value="1"/>
</dbReference>
<dbReference type="Proteomes" id="UP000228380">
    <property type="component" value="Unplaced"/>
</dbReference>
<evidence type="ECO:0000313" key="4">
    <source>
        <dbReference type="RefSeq" id="XP_038971735.1"/>
    </source>
</evidence>
<feature type="compositionally biased region" description="Polar residues" evidence="1">
    <location>
        <begin position="658"/>
        <end position="670"/>
    </location>
</feature>
<feature type="compositionally biased region" description="Acidic residues" evidence="1">
    <location>
        <begin position="415"/>
        <end position="425"/>
    </location>
</feature>
<proteinExistence type="predicted"/>
<organism evidence="2 4">
    <name type="scientific">Phoenix dactylifera</name>
    <name type="common">Date palm</name>
    <dbReference type="NCBI Taxonomy" id="42345"/>
    <lineage>
        <taxon>Eukaryota</taxon>
        <taxon>Viridiplantae</taxon>
        <taxon>Streptophyta</taxon>
        <taxon>Embryophyta</taxon>
        <taxon>Tracheophyta</taxon>
        <taxon>Spermatophyta</taxon>
        <taxon>Magnoliopsida</taxon>
        <taxon>Liliopsida</taxon>
        <taxon>Arecaceae</taxon>
        <taxon>Coryphoideae</taxon>
        <taxon>Phoeniceae</taxon>
        <taxon>Phoenix</taxon>
    </lineage>
</organism>
<feature type="compositionally biased region" description="Polar residues" evidence="1">
    <location>
        <begin position="630"/>
        <end position="647"/>
    </location>
</feature>
<evidence type="ECO:0000313" key="3">
    <source>
        <dbReference type="RefSeq" id="XP_038971734.1"/>
    </source>
</evidence>
<sequence>MESFEDAPLLPFYEEPSSPIPQRKLKRLRKASGPRVSDPPIAPTLDPDPSYHSASEDLPDAREVPDLEGSAADAVDPAPASEDLGKGMASDDELDPLFPDPRDASKSWQPRDMEEGEEAEEWWGGSSWGGESGRIGMGGIMDDLRKERSAKKRLNLEGEEDITEKKKKKKKKKSGELAGQEGRPEESIREKRRLEKERMANLEQIHAESQRLLRETRDASFKPVPLVQKPISSVLEKIRLRKLEVSKKPSVLYHSDSIADTDCSAAEMSHVSDLSGSNNGKENNETSKMLQDDAVQAMDGDSSASFLSCHENVTYSKASDAHLEDSFQIPNNDTQNVSKDSKQSNREKNQFDDGADDTIDVLSPSLPASSSKPDPADVSSSSEEDNDKENIDPHPHKAAVMDSYPEGVPAKAFLDDEAEEEDDSDHDLTRFPEDEEDDESDENEVFDDLIASGFEEAPIDHEKRNQLHQKWLEQQDAAATDNVLQRLKYGKYQKEPTVLDEEDDEELGEDSEDKASYDLPPANFVRNNSKKAKQMIAQMFTDDHDAYVPSDDEETEQTLIRQCLSKQMEESSFVSPVEDEHSREVFGLIKKLNIAPDSKKRGKTATSNFNMLMMGGNSNSSSKSSFLGRATSSSLPSSHKQGSTTVRTFIFSRDDTNSRSGISTTDNLSDMDQAENEPKHTSSSKFRGSQLKPASSRTKVEGNGSSGSSLFEILRQSSTIFDKQLENKRGSSSHVITETQAAYQFSAFKLGKRFPKVEARN</sequence>
<feature type="compositionally biased region" description="Low complexity" evidence="1">
    <location>
        <begin position="361"/>
        <end position="381"/>
    </location>
</feature>
<reference evidence="3 4" key="1">
    <citation type="submission" date="2025-04" db="UniProtKB">
        <authorList>
            <consortium name="RefSeq"/>
        </authorList>
    </citation>
    <scope>IDENTIFICATION</scope>
    <source>
        <tissue evidence="3 4">Young leaves</tissue>
    </source>
</reference>
<keyword evidence="2" id="KW-1185">Reference proteome</keyword>
<feature type="region of interest" description="Disordered" evidence="1">
    <location>
        <begin position="324"/>
        <end position="444"/>
    </location>
</feature>
<feature type="compositionally biased region" description="Polar residues" evidence="1">
    <location>
        <begin position="328"/>
        <end position="338"/>
    </location>
</feature>
<accession>A0A8B8ZCB5</accession>
<feature type="compositionally biased region" description="Polar residues" evidence="1">
    <location>
        <begin position="681"/>
        <end position="697"/>
    </location>
</feature>
<feature type="compositionally biased region" description="Basic residues" evidence="1">
    <location>
        <begin position="23"/>
        <end position="32"/>
    </location>
</feature>
<feature type="region of interest" description="Disordered" evidence="1">
    <location>
        <begin position="609"/>
        <end position="708"/>
    </location>
</feature>
<feature type="compositionally biased region" description="Low complexity" evidence="1">
    <location>
        <begin position="609"/>
        <end position="628"/>
    </location>
</feature>
<evidence type="ECO:0000256" key="1">
    <source>
        <dbReference type="SAM" id="MobiDB-lite"/>
    </source>
</evidence>
<dbReference type="RefSeq" id="XP_038971734.1">
    <property type="nucleotide sequence ID" value="XM_039115806.1"/>
</dbReference>
<feature type="compositionally biased region" description="Basic and acidic residues" evidence="1">
    <location>
        <begin position="339"/>
        <end position="351"/>
    </location>
</feature>
<dbReference type="OrthoDB" id="1919305at2759"/>
<feature type="compositionally biased region" description="Polar residues" evidence="1">
    <location>
        <begin position="272"/>
        <end position="289"/>
    </location>
</feature>
<gene>
    <name evidence="3 4" type="primary">LOC103704549</name>
</gene>
<dbReference type="RefSeq" id="XP_038971735.1">
    <property type="nucleotide sequence ID" value="XM_039115807.1"/>
</dbReference>
<feature type="region of interest" description="Disordered" evidence="1">
    <location>
        <begin position="266"/>
        <end position="302"/>
    </location>
</feature>
<name>A0A8B8ZCB5_PHODC</name>